<feature type="domain" description="Aminotransferase class I/classII large" evidence="1">
    <location>
        <begin position="15"/>
        <end position="255"/>
    </location>
</feature>
<dbReference type="GO" id="GO:0030170">
    <property type="term" value="F:pyridoxal phosphate binding"/>
    <property type="evidence" value="ECO:0007669"/>
    <property type="project" value="InterPro"/>
</dbReference>
<dbReference type="Pfam" id="PF00155">
    <property type="entry name" value="Aminotran_1_2"/>
    <property type="match status" value="1"/>
</dbReference>
<dbReference type="OrthoDB" id="691673at2759"/>
<evidence type="ECO:0000313" key="2">
    <source>
        <dbReference type="EMBL" id="KAF7722551.1"/>
    </source>
</evidence>
<dbReference type="InterPro" id="IPR015421">
    <property type="entry name" value="PyrdxlP-dep_Trfase_major"/>
</dbReference>
<dbReference type="InterPro" id="IPR004839">
    <property type="entry name" value="Aminotransferase_I/II_large"/>
</dbReference>
<dbReference type="AlphaFoldDB" id="A0A8H7BMY8"/>
<keyword evidence="3" id="KW-1185">Reference proteome</keyword>
<dbReference type="PANTHER" id="PTHR42858:SF1">
    <property type="entry name" value="LD15494P"/>
    <property type="match status" value="1"/>
</dbReference>
<gene>
    <name evidence="2" type="ORF">EC973_002975</name>
</gene>
<dbReference type="Proteomes" id="UP000605846">
    <property type="component" value="Unassembled WGS sequence"/>
</dbReference>
<sequence length="272" mass="30092">MFDLLDGRPSLELLPTRHIAQATQRALELPDAATNMLQYGRKNGEPEFLRQLANFLSEQYGATVVSRQLYGTSGASHSLERILTILTRPQGMTRFAIFQNPTYHLVFKVFENVGFHQDQFVGISDRGDGLDVDELERFLQSHLSPDTDSALPVHYAAVLYCVPTHANPTSSVLSPERRSKLVDLARKYNVLVICDDVYDLLTYGSLPPPKRVVAYDVETKGKPVVISNGSFSKLLAPGIRVGWIEAQEAIIDRFTSSGSDISGGQSANFSEC</sequence>
<protein>
    <recommendedName>
        <fullName evidence="1">Aminotransferase class I/classII large domain-containing protein</fullName>
    </recommendedName>
</protein>
<evidence type="ECO:0000259" key="1">
    <source>
        <dbReference type="Pfam" id="PF00155"/>
    </source>
</evidence>
<dbReference type="InterPro" id="IPR015422">
    <property type="entry name" value="PyrdxlP-dep_Trfase_small"/>
</dbReference>
<dbReference type="SUPFAM" id="SSF53383">
    <property type="entry name" value="PLP-dependent transferases"/>
    <property type="match status" value="1"/>
</dbReference>
<dbReference type="InterPro" id="IPR015424">
    <property type="entry name" value="PyrdxlP-dep_Trfase"/>
</dbReference>
<comment type="caution">
    <text evidence="2">The sequence shown here is derived from an EMBL/GenBank/DDBJ whole genome shotgun (WGS) entry which is preliminary data.</text>
</comment>
<reference evidence="2" key="1">
    <citation type="submission" date="2020-01" db="EMBL/GenBank/DDBJ databases">
        <title>Genome Sequencing of Three Apophysomyces-Like Fungal Strains Confirms a Novel Fungal Genus in the Mucoromycota with divergent Burkholderia-like Endosymbiotic Bacteria.</title>
        <authorList>
            <person name="Stajich J.E."/>
            <person name="Macias A.M."/>
            <person name="Carter-House D."/>
            <person name="Lovett B."/>
            <person name="Kasson L.R."/>
            <person name="Berry K."/>
            <person name="Grigoriev I."/>
            <person name="Chang Y."/>
            <person name="Spatafora J."/>
            <person name="Kasson M.T."/>
        </authorList>
    </citation>
    <scope>NUCLEOTIDE SEQUENCE</scope>
    <source>
        <strain evidence="2">NRRL A-21654</strain>
    </source>
</reference>
<name>A0A8H7BMY8_9FUNG</name>
<dbReference type="Gene3D" id="3.90.1150.10">
    <property type="entry name" value="Aspartate Aminotransferase, domain 1"/>
    <property type="match status" value="1"/>
</dbReference>
<accession>A0A8H7BMY8</accession>
<evidence type="ECO:0000313" key="3">
    <source>
        <dbReference type="Proteomes" id="UP000605846"/>
    </source>
</evidence>
<dbReference type="GO" id="GO:0047536">
    <property type="term" value="F:2-aminoadipate transaminase activity"/>
    <property type="evidence" value="ECO:0007669"/>
    <property type="project" value="TreeGrafter"/>
</dbReference>
<dbReference type="EMBL" id="JABAYA010000189">
    <property type="protein sequence ID" value="KAF7722551.1"/>
    <property type="molecule type" value="Genomic_DNA"/>
</dbReference>
<proteinExistence type="predicted"/>
<organism evidence="2 3">
    <name type="scientific">Apophysomyces ossiformis</name>
    <dbReference type="NCBI Taxonomy" id="679940"/>
    <lineage>
        <taxon>Eukaryota</taxon>
        <taxon>Fungi</taxon>
        <taxon>Fungi incertae sedis</taxon>
        <taxon>Mucoromycota</taxon>
        <taxon>Mucoromycotina</taxon>
        <taxon>Mucoromycetes</taxon>
        <taxon>Mucorales</taxon>
        <taxon>Mucorineae</taxon>
        <taxon>Mucoraceae</taxon>
        <taxon>Apophysomyces</taxon>
    </lineage>
</organism>
<dbReference type="Gene3D" id="3.40.640.10">
    <property type="entry name" value="Type I PLP-dependent aspartate aminotransferase-like (Major domain)"/>
    <property type="match status" value="1"/>
</dbReference>
<dbReference type="CDD" id="cd00609">
    <property type="entry name" value="AAT_like"/>
    <property type="match status" value="1"/>
</dbReference>
<dbReference type="PANTHER" id="PTHR42858">
    <property type="entry name" value="AMINOTRANSFERASE"/>
    <property type="match status" value="1"/>
</dbReference>